<dbReference type="PANTHER" id="PTHR44167:SF24">
    <property type="entry name" value="SERINE_THREONINE-PROTEIN KINASE CHK2"/>
    <property type="match status" value="1"/>
</dbReference>
<accession>A0AAW0GIA8</accession>
<organism evidence="2 3">
    <name type="scientific">Cerrena zonata</name>
    <dbReference type="NCBI Taxonomy" id="2478898"/>
    <lineage>
        <taxon>Eukaryota</taxon>
        <taxon>Fungi</taxon>
        <taxon>Dikarya</taxon>
        <taxon>Basidiomycota</taxon>
        <taxon>Agaricomycotina</taxon>
        <taxon>Agaricomycetes</taxon>
        <taxon>Polyporales</taxon>
        <taxon>Cerrenaceae</taxon>
        <taxon>Cerrena</taxon>
    </lineage>
</organism>
<evidence type="ECO:0000313" key="2">
    <source>
        <dbReference type="EMBL" id="KAK7692407.1"/>
    </source>
</evidence>
<sequence length="369" mass="43700">MSSTQASDSKRSKEDRTTLRPEEIFWRDHQPWLEQKGYMLRPRYRPGWVASWAGKDAKYWDYEDSKVLKAGHVIDATRISDGQMVMLKRISHDEHPYEKEISLYFSAEPFASHPRNHCVPIYDVLDIPEDEEHFILVLPFLREYDDPRIKSIGEAVEFFRQVFEGLQFMHECCVAHRDCMNLNIMMDPKPMFPRMYHPRSDRKTLDFSGNATYYSRTARPTKYFFIDFGLSRKYDPRDMPPVEIPIHGGDKTVPEFFDSSEPVNPFPTDIYYIGNLIREDFLQKTTGVEFMTPLVEDMVQDDPSARPTIDEVIQRFEQIRKSLNWWKLRSRLVENDEARGDRVARTVHHFFRTLAHVVYFRNPIPTPRC</sequence>
<dbReference type="GO" id="GO:0004672">
    <property type="term" value="F:protein kinase activity"/>
    <property type="evidence" value="ECO:0007669"/>
    <property type="project" value="InterPro"/>
</dbReference>
<gene>
    <name evidence="2" type="ORF">QCA50_004032</name>
</gene>
<dbReference type="PROSITE" id="PS50011">
    <property type="entry name" value="PROTEIN_KINASE_DOM"/>
    <property type="match status" value="1"/>
</dbReference>
<protein>
    <recommendedName>
        <fullName evidence="1">Protein kinase domain-containing protein</fullName>
    </recommendedName>
</protein>
<feature type="domain" description="Protein kinase" evidence="1">
    <location>
        <begin position="62"/>
        <end position="351"/>
    </location>
</feature>
<reference evidence="2 3" key="1">
    <citation type="submission" date="2022-09" db="EMBL/GenBank/DDBJ databases">
        <authorList>
            <person name="Palmer J.M."/>
        </authorList>
    </citation>
    <scope>NUCLEOTIDE SEQUENCE [LARGE SCALE GENOMIC DNA]</scope>
    <source>
        <strain evidence="2 3">DSM 7382</strain>
    </source>
</reference>
<evidence type="ECO:0000259" key="1">
    <source>
        <dbReference type="PROSITE" id="PS50011"/>
    </source>
</evidence>
<comment type="caution">
    <text evidence="2">The sequence shown here is derived from an EMBL/GenBank/DDBJ whole genome shotgun (WGS) entry which is preliminary data.</text>
</comment>
<dbReference type="SUPFAM" id="SSF56112">
    <property type="entry name" value="Protein kinase-like (PK-like)"/>
    <property type="match status" value="1"/>
</dbReference>
<dbReference type="Gene3D" id="1.10.510.10">
    <property type="entry name" value="Transferase(Phosphotransferase) domain 1"/>
    <property type="match status" value="1"/>
</dbReference>
<dbReference type="Proteomes" id="UP001385951">
    <property type="component" value="Unassembled WGS sequence"/>
</dbReference>
<name>A0AAW0GIA8_9APHY</name>
<dbReference type="Pfam" id="PF00069">
    <property type="entry name" value="Pkinase"/>
    <property type="match status" value="1"/>
</dbReference>
<dbReference type="InterPro" id="IPR011009">
    <property type="entry name" value="Kinase-like_dom_sf"/>
</dbReference>
<proteinExistence type="predicted"/>
<dbReference type="GO" id="GO:0005524">
    <property type="term" value="F:ATP binding"/>
    <property type="evidence" value="ECO:0007669"/>
    <property type="project" value="InterPro"/>
</dbReference>
<dbReference type="EMBL" id="JASBNA010000004">
    <property type="protein sequence ID" value="KAK7692407.1"/>
    <property type="molecule type" value="Genomic_DNA"/>
</dbReference>
<keyword evidence="3" id="KW-1185">Reference proteome</keyword>
<evidence type="ECO:0000313" key="3">
    <source>
        <dbReference type="Proteomes" id="UP001385951"/>
    </source>
</evidence>
<dbReference type="InterPro" id="IPR000719">
    <property type="entry name" value="Prot_kinase_dom"/>
</dbReference>
<dbReference type="PANTHER" id="PTHR44167">
    <property type="entry name" value="OVARIAN-SPECIFIC SERINE/THREONINE-PROTEIN KINASE LOK-RELATED"/>
    <property type="match status" value="1"/>
</dbReference>
<dbReference type="AlphaFoldDB" id="A0AAW0GIA8"/>
<dbReference type="SMART" id="SM00220">
    <property type="entry name" value="S_TKc"/>
    <property type="match status" value="1"/>
</dbReference>